<dbReference type="PANTHER" id="PTHR23528:SF1">
    <property type="entry name" value="MAJOR FACILITATOR SUPERFAMILY (MFS) PROFILE DOMAIN-CONTAINING PROTEIN"/>
    <property type="match status" value="1"/>
</dbReference>
<dbReference type="Pfam" id="PF07690">
    <property type="entry name" value="MFS_1"/>
    <property type="match status" value="1"/>
</dbReference>
<dbReference type="InterPro" id="IPR011701">
    <property type="entry name" value="MFS"/>
</dbReference>
<dbReference type="PROSITE" id="PS50850">
    <property type="entry name" value="MFS"/>
    <property type="match status" value="1"/>
</dbReference>
<evidence type="ECO:0000256" key="1">
    <source>
        <dbReference type="ARBA" id="ARBA00004651"/>
    </source>
</evidence>
<dbReference type="PANTHER" id="PTHR23528">
    <property type="match status" value="1"/>
</dbReference>
<evidence type="ECO:0000256" key="2">
    <source>
        <dbReference type="ARBA" id="ARBA00022692"/>
    </source>
</evidence>
<evidence type="ECO:0000313" key="8">
    <source>
        <dbReference type="Proteomes" id="UP000291189"/>
    </source>
</evidence>
<dbReference type="InterPro" id="IPR036259">
    <property type="entry name" value="MFS_trans_sf"/>
</dbReference>
<dbReference type="InterPro" id="IPR020846">
    <property type="entry name" value="MFS_dom"/>
</dbReference>
<gene>
    <name evidence="7" type="ORF">ETU37_17195</name>
</gene>
<reference evidence="7 8" key="1">
    <citation type="submission" date="2019-01" db="EMBL/GenBank/DDBJ databases">
        <title>Nocardioides guangzhouensis sp. nov., an actinobacterium isolated from soil.</title>
        <authorList>
            <person name="Fu Y."/>
            <person name="Cai Y."/>
            <person name="Lin Z."/>
            <person name="Chen P."/>
        </authorList>
    </citation>
    <scope>NUCLEOTIDE SEQUENCE [LARGE SCALE GENOMIC DNA]</scope>
    <source>
        <strain evidence="7 8">NBRC 105384</strain>
    </source>
</reference>
<feature type="transmembrane region" description="Helical" evidence="5">
    <location>
        <begin position="366"/>
        <end position="384"/>
    </location>
</feature>
<dbReference type="OrthoDB" id="7584869at2"/>
<comment type="caution">
    <text evidence="7">The sequence shown here is derived from an EMBL/GenBank/DDBJ whole genome shotgun (WGS) entry which is preliminary data.</text>
</comment>
<evidence type="ECO:0000256" key="3">
    <source>
        <dbReference type="ARBA" id="ARBA00022989"/>
    </source>
</evidence>
<proteinExistence type="predicted"/>
<evidence type="ECO:0000259" key="6">
    <source>
        <dbReference type="PROSITE" id="PS50850"/>
    </source>
</evidence>
<keyword evidence="2 5" id="KW-0812">Transmembrane</keyword>
<feature type="transmembrane region" description="Helical" evidence="5">
    <location>
        <begin position="212"/>
        <end position="233"/>
    </location>
</feature>
<keyword evidence="8" id="KW-1185">Reference proteome</keyword>
<dbReference type="AlphaFoldDB" id="A0A4Q5IZA1"/>
<evidence type="ECO:0000256" key="5">
    <source>
        <dbReference type="SAM" id="Phobius"/>
    </source>
</evidence>
<organism evidence="7 8">
    <name type="scientific">Nocardioides iriomotensis</name>
    <dbReference type="NCBI Taxonomy" id="715784"/>
    <lineage>
        <taxon>Bacteria</taxon>
        <taxon>Bacillati</taxon>
        <taxon>Actinomycetota</taxon>
        <taxon>Actinomycetes</taxon>
        <taxon>Propionibacteriales</taxon>
        <taxon>Nocardioidaceae</taxon>
        <taxon>Nocardioides</taxon>
    </lineage>
</organism>
<feature type="transmembrane region" description="Helical" evidence="5">
    <location>
        <begin position="276"/>
        <end position="295"/>
    </location>
</feature>
<dbReference type="SUPFAM" id="SSF103473">
    <property type="entry name" value="MFS general substrate transporter"/>
    <property type="match status" value="1"/>
</dbReference>
<feature type="transmembrane region" description="Helical" evidence="5">
    <location>
        <begin position="36"/>
        <end position="57"/>
    </location>
</feature>
<evidence type="ECO:0000256" key="4">
    <source>
        <dbReference type="ARBA" id="ARBA00023136"/>
    </source>
</evidence>
<keyword evidence="4 5" id="KW-0472">Membrane</keyword>
<evidence type="ECO:0000313" key="7">
    <source>
        <dbReference type="EMBL" id="RYU10345.1"/>
    </source>
</evidence>
<feature type="transmembrane region" description="Helical" evidence="5">
    <location>
        <begin position="339"/>
        <end position="360"/>
    </location>
</feature>
<dbReference type="Gene3D" id="1.20.1250.20">
    <property type="entry name" value="MFS general substrate transporter like domains"/>
    <property type="match status" value="2"/>
</dbReference>
<protein>
    <submittedName>
        <fullName evidence="7">MFS transporter</fullName>
    </submittedName>
</protein>
<dbReference type="GO" id="GO:0005886">
    <property type="term" value="C:plasma membrane"/>
    <property type="evidence" value="ECO:0007669"/>
    <property type="project" value="UniProtKB-SubCell"/>
</dbReference>
<comment type="subcellular location">
    <subcellularLocation>
        <location evidence="1">Cell membrane</location>
        <topology evidence="1">Multi-pass membrane protein</topology>
    </subcellularLocation>
</comment>
<feature type="transmembrane region" description="Helical" evidence="5">
    <location>
        <begin position="69"/>
        <end position="89"/>
    </location>
</feature>
<name>A0A4Q5IZA1_9ACTN</name>
<feature type="transmembrane region" description="Helical" evidence="5">
    <location>
        <begin position="245"/>
        <end position="267"/>
    </location>
</feature>
<feature type="transmembrane region" description="Helical" evidence="5">
    <location>
        <begin position="95"/>
        <end position="117"/>
    </location>
</feature>
<dbReference type="Proteomes" id="UP000291189">
    <property type="component" value="Unassembled WGS sequence"/>
</dbReference>
<accession>A0A4Q5IZA1</accession>
<dbReference type="GO" id="GO:0022857">
    <property type="term" value="F:transmembrane transporter activity"/>
    <property type="evidence" value="ECO:0007669"/>
    <property type="project" value="InterPro"/>
</dbReference>
<keyword evidence="3 5" id="KW-1133">Transmembrane helix</keyword>
<sequence length="390" mass="40445">MTLAGLGVWAGFFGPIQVLLAQQAEAVAPGDKEFVFGLVTGLGSAVSVVANPLFGALSDRTTSRFGRRVPWVLGGGVVGAIALLVLAVADSVPVMVLGWCLAQAALNAMYAALTATVPDLVPVRQRGVVGGWVAVSQTLGIVGGVGIATATGGLTTGYVATATAVVVLAVPYLLRSHDVPLPEALRPAWSTAAFLRGFWLSPRAYPDFAWAWLTRFLVNLGNAMGTLLLYFYLDDAVGYSDPETGVFVLTVVYAVFIVASTVVFGIWSDRLRRRKVFVIVAGIVTGAAALVLALLPTWTGALVGAAVLGVGYGVYLSVDFALCTEVLPDAESRAKDLGVINIANALPQVFAPFLGAFLIAQAGGYVTLYAVAAAVCVLGSVLVTRIRSVA</sequence>
<feature type="transmembrane region" description="Helical" evidence="5">
    <location>
        <begin position="129"/>
        <end position="150"/>
    </location>
</feature>
<feature type="transmembrane region" description="Helical" evidence="5">
    <location>
        <begin position="301"/>
        <end position="327"/>
    </location>
</feature>
<dbReference type="EMBL" id="SDPU01000032">
    <property type="protein sequence ID" value="RYU10345.1"/>
    <property type="molecule type" value="Genomic_DNA"/>
</dbReference>
<feature type="domain" description="Major facilitator superfamily (MFS) profile" evidence="6">
    <location>
        <begin position="164"/>
        <end position="390"/>
    </location>
</feature>
<feature type="transmembrane region" description="Helical" evidence="5">
    <location>
        <begin position="156"/>
        <end position="174"/>
    </location>
</feature>